<dbReference type="SMART" id="SM00490">
    <property type="entry name" value="HELICc"/>
    <property type="match status" value="1"/>
</dbReference>
<evidence type="ECO:0000313" key="14">
    <source>
        <dbReference type="Proteomes" id="UP001596056"/>
    </source>
</evidence>
<feature type="region of interest" description="Disordered" evidence="10">
    <location>
        <begin position="252"/>
        <end position="273"/>
    </location>
</feature>
<comment type="similarity">
    <text evidence="9">In the C-terminal section; belongs to the helicase family. RecG subfamily.</text>
</comment>
<evidence type="ECO:0000256" key="7">
    <source>
        <dbReference type="ARBA" id="ARBA00023125"/>
    </source>
</evidence>
<comment type="function">
    <text evidence="9">Couples transcription and DNA repair by recognizing RNA polymerase (RNAP) stalled at DNA lesions. Mediates ATP-dependent release of RNAP and its truncated transcript from the DNA, and recruitment of nucleotide excision repair machinery to the damaged site.</text>
</comment>
<keyword evidence="1 9" id="KW-0963">Cytoplasm</keyword>
<feature type="domain" description="Helicase ATP-binding" evidence="11">
    <location>
        <begin position="551"/>
        <end position="712"/>
    </location>
</feature>
<dbReference type="InterPro" id="IPR047112">
    <property type="entry name" value="RecG/Mfd"/>
</dbReference>
<comment type="similarity">
    <text evidence="9">In the N-terminal section; belongs to the UvrB family.</text>
</comment>
<keyword evidence="3 9" id="KW-0227">DNA damage</keyword>
<evidence type="ECO:0000256" key="5">
    <source>
        <dbReference type="ARBA" id="ARBA00022806"/>
    </source>
</evidence>
<dbReference type="PROSITE" id="PS51194">
    <property type="entry name" value="HELICASE_CTER"/>
    <property type="match status" value="1"/>
</dbReference>
<dbReference type="Pfam" id="PF00270">
    <property type="entry name" value="DEAD"/>
    <property type="match status" value="1"/>
</dbReference>
<evidence type="ECO:0000259" key="11">
    <source>
        <dbReference type="PROSITE" id="PS51192"/>
    </source>
</evidence>
<evidence type="ECO:0000313" key="13">
    <source>
        <dbReference type="EMBL" id="MFC5565424.1"/>
    </source>
</evidence>
<dbReference type="InterPro" id="IPR014001">
    <property type="entry name" value="Helicase_ATP-bd"/>
</dbReference>
<dbReference type="RefSeq" id="WP_209837836.1">
    <property type="nucleotide sequence ID" value="NZ_JAGGJP010000002.1"/>
</dbReference>
<dbReference type="InterPro" id="IPR037235">
    <property type="entry name" value="TRCF-like_C_D7"/>
</dbReference>
<sequence>MADELPWGLEAARLLALHEEGRPLLHVAATESRAEAIARFLAAAAPATRATAFPPWDVLPYDWASPSAAAMGRRMAVLRRLADPSDAPAIVVVPPAALLQRLPPLGAARGFPLRVGQPLDPDALRAFCESAGYRLDDRVDEPGEVALRGGVIDVFLAASDWPFRIEFAEAVTAIRRYDPATQLSVEEVATLVIDPASELPGPRPEDEDPGAEHRLFDAWPALATLPDHLPGARITLAPGARRAATQGLAQIAEAHRERARDDTPARRTPPPERLYLTADDWSALPTEDLDATDWEPVPAFALDRRPRAAIAAFLAEQAEQNRRVLLTGHAGRDRARLTRRLREAGQPPEPAADWPAALAAPDPLPALEPALDEGFIDRRANLAVLAARDILGSRAGLPAAEALAAPWTLEAAELHEGDLVVHMEHGVACLDGLETIATEGLEGEAIRLEYAEGQRLLVPATEAGKIWRYGADEGEVALDKLDTGSWDRRRAKVSEGLAETARALIAAAEARQATEAPRLDPDRAPYERLADRFPFEETPDQARAIAATLADMASGRPMNRLVIGDVGFGKTEVAIRAAAACAFAGRQVAILAPTTVLARQHFTNVTRRFEGLGVEVAQLSRLVTPAEARRVKAGLADGSIRVVVGTQALLAKGVAFADLGLVVIDEEQRLGQADKQKARALVGSAHLLTMTATPIPRTLQSALVGLQDLSVIATPPARRRPIRTLLGERTDDTLRHALTRERRRGGQSFVVVPRVEDIDAVAATIARLLPRLRLRVAHGQLPAREIDEVMVGFAEGDGDVLLATSIIESGLDVPRANTMVVLRPDLFGLAQLHQLRGRVGRGGAQAFCHLLTEPGEDLPPATLKRLGTLQALDRLGAGMAISAQDLDLRGGGELFGDRQTGHVRLIGLGLYQELLADAIRAARGESPRHREVEFQAGATGTLPPDTIPEPEVRLNLYHRLARTQDAQDVERLADEIADRFGPPPPEVTDLLRAAQIRALARTLGVTRISAGPAAVALDVEGSEDRLSEAVAASGGALERIDGRLVLRRESEDARERMTLILDLLEELA</sequence>
<organism evidence="13 14">
    <name type="scientific">Rubellimicrobium aerolatum</name>
    <dbReference type="NCBI Taxonomy" id="490979"/>
    <lineage>
        <taxon>Bacteria</taxon>
        <taxon>Pseudomonadati</taxon>
        <taxon>Pseudomonadota</taxon>
        <taxon>Alphaproteobacteria</taxon>
        <taxon>Rhodobacterales</taxon>
        <taxon>Roseobacteraceae</taxon>
        <taxon>Rubellimicrobium</taxon>
    </lineage>
</organism>
<dbReference type="SUPFAM" id="SSF52540">
    <property type="entry name" value="P-loop containing nucleoside triphosphate hydrolases"/>
    <property type="match status" value="4"/>
</dbReference>
<gene>
    <name evidence="9" type="primary">mfd</name>
    <name evidence="13" type="ORF">ACFPOC_03225</name>
</gene>
<evidence type="ECO:0000256" key="9">
    <source>
        <dbReference type="HAMAP-Rule" id="MF_00969"/>
    </source>
</evidence>
<dbReference type="Gene3D" id="3.90.1150.50">
    <property type="entry name" value="Transcription-repair-coupling factor, D7 domain"/>
    <property type="match status" value="1"/>
</dbReference>
<dbReference type="Gene3D" id="2.40.10.170">
    <property type="match status" value="1"/>
</dbReference>
<keyword evidence="5 13" id="KW-0347">Helicase</keyword>
<dbReference type="Pfam" id="PF17757">
    <property type="entry name" value="UvrB_inter"/>
    <property type="match status" value="1"/>
</dbReference>
<dbReference type="InterPro" id="IPR027417">
    <property type="entry name" value="P-loop_NTPase"/>
</dbReference>
<evidence type="ECO:0000256" key="6">
    <source>
        <dbReference type="ARBA" id="ARBA00022840"/>
    </source>
</evidence>
<keyword evidence="14" id="KW-1185">Reference proteome</keyword>
<dbReference type="InterPro" id="IPR005118">
    <property type="entry name" value="TRCF_C"/>
</dbReference>
<dbReference type="SMART" id="SM01058">
    <property type="entry name" value="CarD_TRCF"/>
    <property type="match status" value="1"/>
</dbReference>
<proteinExistence type="inferred from homology"/>
<evidence type="ECO:0000259" key="12">
    <source>
        <dbReference type="PROSITE" id="PS51194"/>
    </source>
</evidence>
<name>A0ABW0S955_9RHOB</name>
<dbReference type="EC" id="3.6.4.-" evidence="9"/>
<keyword evidence="7 9" id="KW-0238">DNA-binding</keyword>
<evidence type="ECO:0000256" key="4">
    <source>
        <dbReference type="ARBA" id="ARBA00022801"/>
    </source>
</evidence>
<dbReference type="SUPFAM" id="SSF141259">
    <property type="entry name" value="CarD-like"/>
    <property type="match status" value="1"/>
</dbReference>
<dbReference type="HAMAP" id="MF_00969">
    <property type="entry name" value="TRCF"/>
    <property type="match status" value="1"/>
</dbReference>
<protein>
    <recommendedName>
        <fullName evidence="9">Transcription-repair-coupling factor</fullName>
        <shortName evidence="9">TRCF</shortName>
        <ecNumber evidence="9">3.6.4.-</ecNumber>
    </recommendedName>
</protein>
<dbReference type="Proteomes" id="UP001596056">
    <property type="component" value="Unassembled WGS sequence"/>
</dbReference>
<dbReference type="InterPro" id="IPR003711">
    <property type="entry name" value="CarD-like/TRCF_RID"/>
</dbReference>
<dbReference type="InterPro" id="IPR004576">
    <property type="entry name" value="Mfd"/>
</dbReference>
<keyword evidence="2 9" id="KW-0547">Nucleotide-binding</keyword>
<reference evidence="14" key="1">
    <citation type="journal article" date="2019" name="Int. J. Syst. Evol. Microbiol.">
        <title>The Global Catalogue of Microorganisms (GCM) 10K type strain sequencing project: providing services to taxonomists for standard genome sequencing and annotation.</title>
        <authorList>
            <consortium name="The Broad Institute Genomics Platform"/>
            <consortium name="The Broad Institute Genome Sequencing Center for Infectious Disease"/>
            <person name="Wu L."/>
            <person name="Ma J."/>
        </authorList>
    </citation>
    <scope>NUCLEOTIDE SEQUENCE [LARGE SCALE GENOMIC DNA]</scope>
    <source>
        <strain evidence="14">KACC 11588</strain>
    </source>
</reference>
<evidence type="ECO:0000256" key="1">
    <source>
        <dbReference type="ARBA" id="ARBA00022490"/>
    </source>
</evidence>
<dbReference type="Gene3D" id="3.40.50.11180">
    <property type="match status" value="1"/>
</dbReference>
<dbReference type="PROSITE" id="PS51192">
    <property type="entry name" value="HELICASE_ATP_BIND_1"/>
    <property type="match status" value="1"/>
</dbReference>
<dbReference type="Pfam" id="PF02559">
    <property type="entry name" value="CarD_TRCF_RID"/>
    <property type="match status" value="1"/>
</dbReference>
<dbReference type="Pfam" id="PF03461">
    <property type="entry name" value="TRCF"/>
    <property type="match status" value="1"/>
</dbReference>
<dbReference type="SMART" id="SM00982">
    <property type="entry name" value="TRCF"/>
    <property type="match status" value="1"/>
</dbReference>
<evidence type="ECO:0000256" key="3">
    <source>
        <dbReference type="ARBA" id="ARBA00022763"/>
    </source>
</evidence>
<dbReference type="GO" id="GO:0004386">
    <property type="term" value="F:helicase activity"/>
    <property type="evidence" value="ECO:0007669"/>
    <property type="project" value="UniProtKB-KW"/>
</dbReference>
<evidence type="ECO:0000256" key="10">
    <source>
        <dbReference type="SAM" id="MobiDB-lite"/>
    </source>
</evidence>
<keyword evidence="8 9" id="KW-0234">DNA repair</keyword>
<keyword evidence="4 9" id="KW-0378">Hydrolase</keyword>
<dbReference type="InterPro" id="IPR036101">
    <property type="entry name" value="CarD-like/TRCF_RID_sf"/>
</dbReference>
<dbReference type="PANTHER" id="PTHR47964:SF1">
    <property type="entry name" value="ATP-DEPENDENT DNA HELICASE HOMOLOG RECG, CHLOROPLASTIC"/>
    <property type="match status" value="1"/>
</dbReference>
<feature type="domain" description="Helicase C-terminal" evidence="12">
    <location>
        <begin position="733"/>
        <end position="887"/>
    </location>
</feature>
<dbReference type="InterPro" id="IPR041471">
    <property type="entry name" value="UvrB_inter"/>
</dbReference>
<dbReference type="SUPFAM" id="SSF143517">
    <property type="entry name" value="TRCF domain-like"/>
    <property type="match status" value="1"/>
</dbReference>
<evidence type="ECO:0000256" key="8">
    <source>
        <dbReference type="ARBA" id="ARBA00023204"/>
    </source>
</evidence>
<dbReference type="PANTHER" id="PTHR47964">
    <property type="entry name" value="ATP-DEPENDENT DNA HELICASE HOMOLOG RECG, CHLOROPLASTIC"/>
    <property type="match status" value="1"/>
</dbReference>
<dbReference type="Pfam" id="PF00271">
    <property type="entry name" value="Helicase_C"/>
    <property type="match status" value="1"/>
</dbReference>
<feature type="compositionally biased region" description="Basic and acidic residues" evidence="10">
    <location>
        <begin position="253"/>
        <end position="265"/>
    </location>
</feature>
<comment type="caution">
    <text evidence="13">The sequence shown here is derived from an EMBL/GenBank/DDBJ whole genome shotgun (WGS) entry which is preliminary data.</text>
</comment>
<dbReference type="SMART" id="SM00487">
    <property type="entry name" value="DEXDc"/>
    <property type="match status" value="1"/>
</dbReference>
<dbReference type="Gene3D" id="3.30.2060.10">
    <property type="entry name" value="Penicillin-binding protein 1b domain"/>
    <property type="match status" value="1"/>
</dbReference>
<evidence type="ECO:0000256" key="2">
    <source>
        <dbReference type="ARBA" id="ARBA00022741"/>
    </source>
</evidence>
<comment type="subcellular location">
    <subcellularLocation>
        <location evidence="9">Cytoplasm</location>
    </subcellularLocation>
</comment>
<dbReference type="Gene3D" id="3.40.50.300">
    <property type="entry name" value="P-loop containing nucleotide triphosphate hydrolases"/>
    <property type="match status" value="2"/>
</dbReference>
<dbReference type="InterPro" id="IPR001650">
    <property type="entry name" value="Helicase_C-like"/>
</dbReference>
<dbReference type="InterPro" id="IPR011545">
    <property type="entry name" value="DEAD/DEAH_box_helicase_dom"/>
</dbReference>
<accession>A0ABW0S955</accession>
<keyword evidence="6 9" id="KW-0067">ATP-binding</keyword>
<dbReference type="EMBL" id="JBHSNA010000002">
    <property type="protein sequence ID" value="MFC5565424.1"/>
    <property type="molecule type" value="Genomic_DNA"/>
</dbReference>